<gene>
    <name evidence="3" type="ORF">C672_3642</name>
</gene>
<dbReference type="RefSeq" id="WP_021434573.1">
    <property type="nucleotide sequence ID" value="NZ_AVNC01000023.1"/>
</dbReference>
<dbReference type="PATRIC" id="fig|1233171.3.peg.3508"/>
<evidence type="ECO:0000313" key="3">
    <source>
        <dbReference type="EMBL" id="EQK39818.1"/>
    </source>
</evidence>
<accession>T4VE92</accession>
<protein>
    <recommendedName>
        <fullName evidence="5">Phage scaffold protein</fullName>
    </recommendedName>
</protein>
<comment type="caution">
    <text evidence="3">The sequence shown here is derived from an EMBL/GenBank/DDBJ whole genome shotgun (WGS) entry which is preliminary data.</text>
</comment>
<feature type="compositionally biased region" description="Low complexity" evidence="2">
    <location>
        <begin position="25"/>
        <end position="41"/>
    </location>
</feature>
<dbReference type="Proteomes" id="UP000015688">
    <property type="component" value="Unassembled WGS sequence"/>
</dbReference>
<dbReference type="EMBL" id="AVNC01000023">
    <property type="protein sequence ID" value="EQK39818.1"/>
    <property type="molecule type" value="Genomic_DNA"/>
</dbReference>
<sequence>MENKNNASEMLKMNIQLLASDEGQNTDSDNVNDDNVQGDTNETQDNVQTEKTFTQEDIDKIIAKKLKQWEKKTEERTKQIEEAEKLKAMSESERQQAEMKKQLEEFNKMKAEIAREKLSGQVVKELASRELPVEYAEYVMVEGDAEATMERLTTFAEKYKADVQAEVDRQVQGRLRSNAPKGMISSGTSNTSFTVEDIKKMSPAEINQNWDKIKHIKLG</sequence>
<proteinExistence type="predicted"/>
<evidence type="ECO:0000256" key="1">
    <source>
        <dbReference type="SAM" id="Coils"/>
    </source>
</evidence>
<feature type="region of interest" description="Disordered" evidence="2">
    <location>
        <begin position="1"/>
        <end position="52"/>
    </location>
</feature>
<evidence type="ECO:0000256" key="2">
    <source>
        <dbReference type="SAM" id="MobiDB-lite"/>
    </source>
</evidence>
<feature type="coiled-coil region" evidence="1">
    <location>
        <begin position="66"/>
        <end position="116"/>
    </location>
</feature>
<name>T4VE92_PARBF</name>
<organism evidence="3 4">
    <name type="scientific">Paraclostridium bifermentans ATCC 638 = DSM 14991</name>
    <dbReference type="NCBI Taxonomy" id="1233171"/>
    <lineage>
        <taxon>Bacteria</taxon>
        <taxon>Bacillati</taxon>
        <taxon>Bacillota</taxon>
        <taxon>Clostridia</taxon>
        <taxon>Peptostreptococcales</taxon>
        <taxon>Peptostreptococcaceae</taxon>
        <taxon>Paraclostridium</taxon>
    </lineage>
</organism>
<evidence type="ECO:0008006" key="5">
    <source>
        <dbReference type="Google" id="ProtNLM"/>
    </source>
</evidence>
<reference evidence="3 4" key="1">
    <citation type="submission" date="2013-06" db="EMBL/GenBank/DDBJ databases">
        <authorList>
            <person name="Walk S."/>
            <person name="Aronoff D."/>
            <person name="Young V.Y."/>
            <person name="Marsh J."/>
            <person name="Harrison L."/>
            <person name="Daugherty S.C."/>
            <person name="Shefchek K.A."/>
            <person name="Hine E.E."/>
            <person name="Tallon L.J."/>
            <person name="Sadzewicz L.K."/>
            <person name="Rasko D.A."/>
        </authorList>
    </citation>
    <scope>NUCLEOTIDE SEQUENCE [LARGE SCALE GENOMIC DNA]</scope>
    <source>
        <strain evidence="3 4">ATCC 638</strain>
    </source>
</reference>
<dbReference type="AlphaFoldDB" id="T4VE92"/>
<feature type="compositionally biased region" description="Polar residues" evidence="2">
    <location>
        <begin position="43"/>
        <end position="52"/>
    </location>
</feature>
<dbReference type="Pfam" id="PF14265">
    <property type="entry name" value="DUF4355"/>
    <property type="match status" value="1"/>
</dbReference>
<keyword evidence="1" id="KW-0175">Coiled coil</keyword>
<dbReference type="InterPro" id="IPR025580">
    <property type="entry name" value="Gp46"/>
</dbReference>
<evidence type="ECO:0000313" key="4">
    <source>
        <dbReference type="Proteomes" id="UP000015688"/>
    </source>
</evidence>